<dbReference type="AlphaFoldDB" id="A0A838L2M1"/>
<accession>A0A838L2M1</accession>
<keyword evidence="3" id="KW-1185">Reference proteome</keyword>
<evidence type="ECO:0000256" key="1">
    <source>
        <dbReference type="SAM" id="Phobius"/>
    </source>
</evidence>
<feature type="transmembrane region" description="Helical" evidence="1">
    <location>
        <begin position="61"/>
        <end position="83"/>
    </location>
</feature>
<reference evidence="2 3" key="1">
    <citation type="submission" date="2020-07" db="EMBL/GenBank/DDBJ databases">
        <authorList>
            <person name="Sun Q."/>
        </authorList>
    </citation>
    <scope>NUCLEOTIDE SEQUENCE [LARGE SCALE GENOMIC DNA]</scope>
    <source>
        <strain evidence="2 3">CGMCC 1.13654</strain>
    </source>
</reference>
<evidence type="ECO:0000313" key="2">
    <source>
        <dbReference type="EMBL" id="MBA2933180.1"/>
    </source>
</evidence>
<evidence type="ECO:0000313" key="3">
    <source>
        <dbReference type="Proteomes" id="UP000570166"/>
    </source>
</evidence>
<proteinExistence type="predicted"/>
<gene>
    <name evidence="2" type="ORF">HZF05_03625</name>
</gene>
<dbReference type="RefSeq" id="WP_160366331.1">
    <property type="nucleotide sequence ID" value="NZ_JACEIB010000002.1"/>
</dbReference>
<keyword evidence="1" id="KW-1133">Transmembrane helix</keyword>
<evidence type="ECO:0008006" key="4">
    <source>
        <dbReference type="Google" id="ProtNLM"/>
    </source>
</evidence>
<dbReference type="EMBL" id="JACEIB010000002">
    <property type="protein sequence ID" value="MBA2933180.1"/>
    <property type="molecule type" value="Genomic_DNA"/>
</dbReference>
<dbReference type="Proteomes" id="UP000570166">
    <property type="component" value="Unassembled WGS sequence"/>
</dbReference>
<sequence>MGTGAAPAAKAGADAFARAHVHLLADSRIQFALPQAPRPHTPAWLAAIARWLHHAWPVFKVLTWITLGGIALFILYMIVSQFVDIRWPWQRRGDKTLEEPEWRPDVAPVRALLEEADALAAAGRYAEAARLILLRSVEDIMKRRPGLVRPATTSRDLAATPEIPLAARPAFASIANVVEISLFADRGATAEAWTRARNAYADFALAGNWR</sequence>
<organism evidence="2 3">
    <name type="scientific">Sphingomonas chungangi</name>
    <dbReference type="NCBI Taxonomy" id="2683589"/>
    <lineage>
        <taxon>Bacteria</taxon>
        <taxon>Pseudomonadati</taxon>
        <taxon>Pseudomonadota</taxon>
        <taxon>Alphaproteobacteria</taxon>
        <taxon>Sphingomonadales</taxon>
        <taxon>Sphingomonadaceae</taxon>
        <taxon>Sphingomonas</taxon>
    </lineage>
</organism>
<keyword evidence="1" id="KW-0812">Transmembrane</keyword>
<name>A0A838L2M1_9SPHN</name>
<keyword evidence="1" id="KW-0472">Membrane</keyword>
<comment type="caution">
    <text evidence="2">The sequence shown here is derived from an EMBL/GenBank/DDBJ whole genome shotgun (WGS) entry which is preliminary data.</text>
</comment>
<protein>
    <recommendedName>
        <fullName evidence="4">DUF4129 domain-containing protein</fullName>
    </recommendedName>
</protein>